<keyword evidence="3" id="KW-1185">Reference proteome</keyword>
<name>A0ABQ2EX40_9ACTN</name>
<proteinExistence type="predicted"/>
<sequence length="62" mass="6762">MMITNATFSEPARAFASKHEIHLIDAERLQKWATWGDSFYEIIDIPAPIPTSPTASSAGALS</sequence>
<accession>A0ABQ2EX40</accession>
<evidence type="ECO:0000313" key="3">
    <source>
        <dbReference type="Proteomes" id="UP000660265"/>
    </source>
</evidence>
<gene>
    <name evidence="2" type="ORF">GCM10011583_71410</name>
</gene>
<dbReference type="InterPro" id="IPR007560">
    <property type="entry name" value="Restrct_endonuc_IV_Mrr"/>
</dbReference>
<comment type="caution">
    <text evidence="2">The sequence shown here is derived from an EMBL/GenBank/DDBJ whole genome shotgun (WGS) entry which is preliminary data.</text>
</comment>
<evidence type="ECO:0000313" key="2">
    <source>
        <dbReference type="EMBL" id="GGK29206.1"/>
    </source>
</evidence>
<organism evidence="2 3">
    <name type="scientific">Streptomyces camponoticapitis</name>
    <dbReference type="NCBI Taxonomy" id="1616125"/>
    <lineage>
        <taxon>Bacteria</taxon>
        <taxon>Bacillati</taxon>
        <taxon>Actinomycetota</taxon>
        <taxon>Actinomycetes</taxon>
        <taxon>Kitasatosporales</taxon>
        <taxon>Streptomycetaceae</taxon>
        <taxon>Streptomyces</taxon>
    </lineage>
</organism>
<dbReference type="Proteomes" id="UP000660265">
    <property type="component" value="Unassembled WGS sequence"/>
</dbReference>
<feature type="domain" description="Restriction endonuclease type IV Mrr" evidence="1">
    <location>
        <begin position="1"/>
        <end position="32"/>
    </location>
</feature>
<reference evidence="3" key="1">
    <citation type="journal article" date="2019" name="Int. J. Syst. Evol. Microbiol.">
        <title>The Global Catalogue of Microorganisms (GCM) 10K type strain sequencing project: providing services to taxonomists for standard genome sequencing and annotation.</title>
        <authorList>
            <consortium name="The Broad Institute Genomics Platform"/>
            <consortium name="The Broad Institute Genome Sequencing Center for Infectious Disease"/>
            <person name="Wu L."/>
            <person name="Ma J."/>
        </authorList>
    </citation>
    <scope>NUCLEOTIDE SEQUENCE [LARGE SCALE GENOMIC DNA]</scope>
    <source>
        <strain evidence="3">CGMCC 4.7275</strain>
    </source>
</reference>
<dbReference type="EMBL" id="BMMV01000038">
    <property type="protein sequence ID" value="GGK29206.1"/>
    <property type="molecule type" value="Genomic_DNA"/>
</dbReference>
<evidence type="ECO:0000259" key="1">
    <source>
        <dbReference type="Pfam" id="PF04471"/>
    </source>
</evidence>
<protein>
    <recommendedName>
        <fullName evidence="1">Restriction endonuclease type IV Mrr domain-containing protein</fullName>
    </recommendedName>
</protein>
<dbReference type="Pfam" id="PF04471">
    <property type="entry name" value="Mrr_cat"/>
    <property type="match status" value="1"/>
</dbReference>